<evidence type="ECO:0000256" key="9">
    <source>
        <dbReference type="ARBA" id="ARBA00023242"/>
    </source>
</evidence>
<name>A0AA36EFG9_LACSI</name>
<evidence type="ECO:0000256" key="4">
    <source>
        <dbReference type="ARBA" id="ARBA00022490"/>
    </source>
</evidence>
<keyword evidence="8" id="KW-0862">Zinc</keyword>
<comment type="pathway">
    <text evidence="3">Protein modification; protein ubiquitination.</text>
</comment>
<reference evidence="11" key="1">
    <citation type="submission" date="2023-04" db="EMBL/GenBank/DDBJ databases">
        <authorList>
            <person name="Vijverberg K."/>
            <person name="Xiong W."/>
            <person name="Schranz E."/>
        </authorList>
    </citation>
    <scope>NUCLEOTIDE SEQUENCE</scope>
</reference>
<keyword evidence="9" id="KW-0539">Nucleus</keyword>
<dbReference type="InterPro" id="IPR013083">
    <property type="entry name" value="Znf_RING/FYVE/PHD"/>
</dbReference>
<keyword evidence="6" id="KW-0863">Zinc-finger</keyword>
<keyword evidence="7" id="KW-0833">Ubl conjugation pathway</keyword>
<accession>A0AA36EFG9</accession>
<feature type="domain" description="Zinc finger RING-H2-type" evidence="10">
    <location>
        <begin position="93"/>
        <end position="137"/>
    </location>
</feature>
<dbReference type="GO" id="GO:0005634">
    <property type="term" value="C:nucleus"/>
    <property type="evidence" value="ECO:0007669"/>
    <property type="project" value="UniProtKB-SubCell"/>
</dbReference>
<evidence type="ECO:0000256" key="5">
    <source>
        <dbReference type="ARBA" id="ARBA00022723"/>
    </source>
</evidence>
<evidence type="ECO:0000256" key="8">
    <source>
        <dbReference type="ARBA" id="ARBA00022833"/>
    </source>
</evidence>
<dbReference type="GO" id="GO:0005737">
    <property type="term" value="C:cytoplasm"/>
    <property type="evidence" value="ECO:0007669"/>
    <property type="project" value="UniProtKB-SubCell"/>
</dbReference>
<keyword evidence="5" id="KW-0479">Metal-binding</keyword>
<evidence type="ECO:0000313" key="11">
    <source>
        <dbReference type="EMBL" id="CAI9293667.1"/>
    </source>
</evidence>
<dbReference type="Pfam" id="PF12678">
    <property type="entry name" value="zf-rbx1"/>
    <property type="match status" value="1"/>
</dbReference>
<evidence type="ECO:0000256" key="3">
    <source>
        <dbReference type="ARBA" id="ARBA00004906"/>
    </source>
</evidence>
<gene>
    <name evidence="11" type="ORF">LSALG_LOCUS32687</name>
</gene>
<dbReference type="SUPFAM" id="SSF57850">
    <property type="entry name" value="RING/U-box"/>
    <property type="match status" value="1"/>
</dbReference>
<organism evidence="11 12">
    <name type="scientific">Lactuca saligna</name>
    <name type="common">Willowleaf lettuce</name>
    <dbReference type="NCBI Taxonomy" id="75948"/>
    <lineage>
        <taxon>Eukaryota</taxon>
        <taxon>Viridiplantae</taxon>
        <taxon>Streptophyta</taxon>
        <taxon>Embryophyta</taxon>
        <taxon>Tracheophyta</taxon>
        <taxon>Spermatophyta</taxon>
        <taxon>Magnoliopsida</taxon>
        <taxon>eudicotyledons</taxon>
        <taxon>Gunneridae</taxon>
        <taxon>Pentapetalae</taxon>
        <taxon>asterids</taxon>
        <taxon>campanulids</taxon>
        <taxon>Asterales</taxon>
        <taxon>Asteraceae</taxon>
        <taxon>Cichorioideae</taxon>
        <taxon>Cichorieae</taxon>
        <taxon>Lactucinae</taxon>
        <taxon>Lactuca</taxon>
    </lineage>
</organism>
<dbReference type="EMBL" id="OX465083">
    <property type="protein sequence ID" value="CAI9293667.1"/>
    <property type="molecule type" value="Genomic_DNA"/>
</dbReference>
<evidence type="ECO:0000256" key="7">
    <source>
        <dbReference type="ARBA" id="ARBA00022786"/>
    </source>
</evidence>
<dbReference type="GO" id="GO:0008270">
    <property type="term" value="F:zinc ion binding"/>
    <property type="evidence" value="ECO:0007669"/>
    <property type="project" value="UniProtKB-KW"/>
</dbReference>
<evidence type="ECO:0000313" key="12">
    <source>
        <dbReference type="Proteomes" id="UP001177003"/>
    </source>
</evidence>
<dbReference type="InterPro" id="IPR024766">
    <property type="entry name" value="Znf_RING_H2"/>
</dbReference>
<dbReference type="Proteomes" id="UP001177003">
    <property type="component" value="Chromosome 7"/>
</dbReference>
<dbReference type="InterPro" id="IPR051031">
    <property type="entry name" value="RING-box_E3_Ubiquitin_Ligase"/>
</dbReference>
<comment type="subcellular location">
    <subcellularLocation>
        <location evidence="2">Cytoplasm</location>
    </subcellularLocation>
    <subcellularLocation>
        <location evidence="1">Nucleus</location>
    </subcellularLocation>
</comment>
<dbReference type="Gene3D" id="3.30.40.10">
    <property type="entry name" value="Zinc/RING finger domain, C3HC4 (zinc finger)"/>
    <property type="match status" value="1"/>
</dbReference>
<protein>
    <recommendedName>
        <fullName evidence="10">Zinc finger RING-H2-type domain-containing protein</fullName>
    </recommendedName>
</protein>
<keyword evidence="12" id="KW-1185">Reference proteome</keyword>
<dbReference type="PANTHER" id="PTHR11210">
    <property type="entry name" value="RING BOX"/>
    <property type="match status" value="1"/>
</dbReference>
<evidence type="ECO:0000259" key="10">
    <source>
        <dbReference type="Pfam" id="PF12678"/>
    </source>
</evidence>
<proteinExistence type="predicted"/>
<evidence type="ECO:0000256" key="2">
    <source>
        <dbReference type="ARBA" id="ARBA00004496"/>
    </source>
</evidence>
<keyword evidence="4" id="KW-0963">Cytoplasm</keyword>
<dbReference type="AlphaFoldDB" id="A0AA36EFG9"/>
<evidence type="ECO:0000256" key="1">
    <source>
        <dbReference type="ARBA" id="ARBA00004123"/>
    </source>
</evidence>
<evidence type="ECO:0000256" key="6">
    <source>
        <dbReference type="ARBA" id="ARBA00022771"/>
    </source>
</evidence>
<sequence>MVTAGEGSSLSGRSSSSKHLEIKKWNAVAVWDWDEYETLTSIFRGILLVDMPFRAGGALKKCVICLNRLTDPCNACQFDIVSNVKCTVACGKECQAKHVSTISKKCTVSVGMCRHAYHSHCISTWFETYSKMCPLDRRVWELKEHGR</sequence>